<dbReference type="NCBIfam" id="TIGR00112">
    <property type="entry name" value="proC"/>
    <property type="match status" value="1"/>
</dbReference>
<evidence type="ECO:0000256" key="2">
    <source>
        <dbReference type="ARBA" id="ARBA00022857"/>
    </source>
</evidence>
<dbReference type="SUPFAM" id="SSF48179">
    <property type="entry name" value="6-phosphogluconate dehydrogenase C-terminal domain-like"/>
    <property type="match status" value="1"/>
</dbReference>
<feature type="domain" description="Pyrroline-5-carboxylate reductase catalytic N-terminal" evidence="5">
    <location>
        <begin position="52"/>
        <end position="145"/>
    </location>
</feature>
<dbReference type="InterPro" id="IPR008927">
    <property type="entry name" value="6-PGluconate_DH-like_C_sf"/>
</dbReference>
<dbReference type="FunFam" id="1.10.3730.10:FF:000001">
    <property type="entry name" value="Pyrroline-5-carboxylate reductase"/>
    <property type="match status" value="1"/>
</dbReference>
<evidence type="ECO:0000256" key="1">
    <source>
        <dbReference type="ARBA" id="ARBA00005525"/>
    </source>
</evidence>
<gene>
    <name evidence="7" type="ORF">UFOPK3614_00467</name>
</gene>
<dbReference type="GO" id="GO:0004735">
    <property type="term" value="F:pyrroline-5-carboxylate reductase activity"/>
    <property type="evidence" value="ECO:0007669"/>
    <property type="project" value="InterPro"/>
</dbReference>
<evidence type="ECO:0000259" key="6">
    <source>
        <dbReference type="Pfam" id="PF14748"/>
    </source>
</evidence>
<organism evidence="7">
    <name type="scientific">freshwater metagenome</name>
    <dbReference type="NCBI Taxonomy" id="449393"/>
    <lineage>
        <taxon>unclassified sequences</taxon>
        <taxon>metagenomes</taxon>
        <taxon>ecological metagenomes</taxon>
    </lineage>
</organism>
<evidence type="ECO:0000256" key="3">
    <source>
        <dbReference type="ARBA" id="ARBA00023002"/>
    </source>
</evidence>
<dbReference type="PIRSF" id="PIRSF000193">
    <property type="entry name" value="Pyrrol-5-carb_rd"/>
    <property type="match status" value="1"/>
</dbReference>
<dbReference type="PANTHER" id="PTHR11645">
    <property type="entry name" value="PYRROLINE-5-CARBOXYLATE REDUCTASE"/>
    <property type="match status" value="1"/>
</dbReference>
<keyword evidence="3" id="KW-0560">Oxidoreductase</keyword>
<feature type="region of interest" description="Disordered" evidence="4">
    <location>
        <begin position="1"/>
        <end position="20"/>
    </location>
</feature>
<sequence length="313" mass="32008">MRSHLKISSSSLGSVNSTQSRANPGFISDIGAERTGILSNMSTATNSLQPSQVGVIGAGIMGEALIAALVKFGIKPSSICVSEKRAERAEELINRYGICVCDLATNVSASDVLLLVVKPQDMASVLEEIKGSIKTGALVITFAAGKSTEFISSILGAGNPVIRVMPNTPSLVGVGMAGMSRGVGVSDSEAAFVSAFLGATGKVVEVTEDLQDAITATSGSGPAYFFAFAEHMIEGAIALGLSKDVATTLTAQTMLGAATLLDQSGKSATTLRENVTSPNGVTAEALASLTESDFAGIVAKAMRAARDRSQELA</sequence>
<evidence type="ECO:0000313" key="7">
    <source>
        <dbReference type="EMBL" id="CAB4913890.1"/>
    </source>
</evidence>
<dbReference type="AlphaFoldDB" id="A0A6J7HC33"/>
<dbReference type="EMBL" id="CAFBMS010000017">
    <property type="protein sequence ID" value="CAB4913890.1"/>
    <property type="molecule type" value="Genomic_DNA"/>
</dbReference>
<dbReference type="InterPro" id="IPR028939">
    <property type="entry name" value="P5C_Rdtase_cat_N"/>
</dbReference>
<keyword evidence="2" id="KW-0521">NADP</keyword>
<dbReference type="HAMAP" id="MF_01925">
    <property type="entry name" value="P5C_reductase"/>
    <property type="match status" value="1"/>
</dbReference>
<dbReference type="PANTHER" id="PTHR11645:SF0">
    <property type="entry name" value="PYRROLINE-5-CARBOXYLATE REDUCTASE 3"/>
    <property type="match status" value="1"/>
</dbReference>
<dbReference type="InterPro" id="IPR036291">
    <property type="entry name" value="NAD(P)-bd_dom_sf"/>
</dbReference>
<proteinExistence type="inferred from homology"/>
<dbReference type="Pfam" id="PF14748">
    <property type="entry name" value="P5CR_dimer"/>
    <property type="match status" value="1"/>
</dbReference>
<comment type="similarity">
    <text evidence="1">Belongs to the pyrroline-5-carboxylate reductase family.</text>
</comment>
<reference evidence="7" key="1">
    <citation type="submission" date="2020-05" db="EMBL/GenBank/DDBJ databases">
        <authorList>
            <person name="Chiriac C."/>
            <person name="Salcher M."/>
            <person name="Ghai R."/>
            <person name="Kavagutti S V."/>
        </authorList>
    </citation>
    <scope>NUCLEOTIDE SEQUENCE</scope>
</reference>
<dbReference type="GO" id="GO:0055129">
    <property type="term" value="P:L-proline biosynthetic process"/>
    <property type="evidence" value="ECO:0007669"/>
    <property type="project" value="TreeGrafter"/>
</dbReference>
<evidence type="ECO:0000259" key="5">
    <source>
        <dbReference type="Pfam" id="PF03807"/>
    </source>
</evidence>
<dbReference type="SUPFAM" id="SSF51735">
    <property type="entry name" value="NAD(P)-binding Rossmann-fold domains"/>
    <property type="match status" value="1"/>
</dbReference>
<protein>
    <submittedName>
        <fullName evidence="7">Unannotated protein</fullName>
    </submittedName>
</protein>
<dbReference type="Gene3D" id="3.40.50.720">
    <property type="entry name" value="NAD(P)-binding Rossmann-like Domain"/>
    <property type="match status" value="1"/>
</dbReference>
<name>A0A6J7HC33_9ZZZZ</name>
<accession>A0A6J7HC33</accession>
<dbReference type="InterPro" id="IPR029036">
    <property type="entry name" value="P5CR_dimer"/>
</dbReference>
<dbReference type="InterPro" id="IPR000304">
    <property type="entry name" value="Pyrroline-COOH_reductase"/>
</dbReference>
<dbReference type="Pfam" id="PF03807">
    <property type="entry name" value="F420_oxidored"/>
    <property type="match status" value="1"/>
</dbReference>
<feature type="domain" description="Pyrroline-5-carboxylate reductase dimerisation" evidence="6">
    <location>
        <begin position="208"/>
        <end position="312"/>
    </location>
</feature>
<evidence type="ECO:0000256" key="4">
    <source>
        <dbReference type="SAM" id="MobiDB-lite"/>
    </source>
</evidence>
<dbReference type="Gene3D" id="1.10.3730.10">
    <property type="entry name" value="ProC C-terminal domain-like"/>
    <property type="match status" value="1"/>
</dbReference>